<feature type="region of interest" description="Disordered" evidence="1">
    <location>
        <begin position="78"/>
        <end position="103"/>
    </location>
</feature>
<evidence type="ECO:0000256" key="1">
    <source>
        <dbReference type="SAM" id="MobiDB-lite"/>
    </source>
</evidence>
<protein>
    <submittedName>
        <fullName evidence="2">LysR family transcriptional regulator</fullName>
    </submittedName>
</protein>
<organism evidence="2 3">
    <name type="scientific">Sphingomonas suaedae</name>
    <dbReference type="NCBI Taxonomy" id="2599297"/>
    <lineage>
        <taxon>Bacteria</taxon>
        <taxon>Pseudomonadati</taxon>
        <taxon>Pseudomonadota</taxon>
        <taxon>Alphaproteobacteria</taxon>
        <taxon>Sphingomonadales</taxon>
        <taxon>Sphingomonadaceae</taxon>
        <taxon>Sphingomonas</taxon>
    </lineage>
</organism>
<dbReference type="Proteomes" id="UP000318055">
    <property type="component" value="Chromosome"/>
</dbReference>
<dbReference type="AlphaFoldDB" id="A0A518RGX4"/>
<accession>A0A518RGX4</accession>
<reference evidence="2 3" key="1">
    <citation type="submission" date="2019-07" db="EMBL/GenBank/DDBJ databases">
        <title>Sphingomonas alkalisoli sp. nov., isolated from rhizosphere soil of Suaedae salsa.</title>
        <authorList>
            <person name="Zhang H."/>
            <person name="Xu L."/>
            <person name="Zhang J.-X."/>
            <person name="Sun J.-Q."/>
        </authorList>
    </citation>
    <scope>NUCLEOTIDE SEQUENCE [LARGE SCALE GENOMIC DNA]</scope>
    <source>
        <strain evidence="2 3">XS-10</strain>
    </source>
</reference>
<name>A0A518RGX4_9SPHN</name>
<gene>
    <name evidence="2" type="ORF">FPZ54_12235</name>
</gene>
<proteinExistence type="predicted"/>
<dbReference type="EMBL" id="CP042239">
    <property type="protein sequence ID" value="QDX26702.1"/>
    <property type="molecule type" value="Genomic_DNA"/>
</dbReference>
<sequence length="103" mass="11130">MHPDQPTAAAPARNHWTPARQRIFLTALVETGSIARAARAAGMSRSSAHALRNRLTGTPFDHHWSHALRLHAARLADPFAPDPLAPRKPDSNRPAPVAPPSCP</sequence>
<dbReference type="RefSeq" id="WP_145847581.1">
    <property type="nucleotide sequence ID" value="NZ_CP042239.1"/>
</dbReference>
<dbReference type="KEGG" id="ssua:FPZ54_12235"/>
<evidence type="ECO:0000313" key="3">
    <source>
        <dbReference type="Proteomes" id="UP000318055"/>
    </source>
</evidence>
<dbReference type="OrthoDB" id="7282816at2"/>
<keyword evidence="3" id="KW-1185">Reference proteome</keyword>
<evidence type="ECO:0000313" key="2">
    <source>
        <dbReference type="EMBL" id="QDX26702.1"/>
    </source>
</evidence>